<dbReference type="EMBL" id="MU839827">
    <property type="protein sequence ID" value="KAK1760681.1"/>
    <property type="molecule type" value="Genomic_DNA"/>
</dbReference>
<sequence length="92" mass="10685">MLYFWRACTYMFVCLSVYHGVPVSPSTLLFLPQLCHRRPCFVYLDENDKKYRRNVLKRHCYHHVTVPPPAPLPAVTVVPSVRSVGPARSELR</sequence>
<organism evidence="2 3">
    <name type="scientific">Echria macrotheca</name>
    <dbReference type="NCBI Taxonomy" id="438768"/>
    <lineage>
        <taxon>Eukaryota</taxon>
        <taxon>Fungi</taxon>
        <taxon>Dikarya</taxon>
        <taxon>Ascomycota</taxon>
        <taxon>Pezizomycotina</taxon>
        <taxon>Sordariomycetes</taxon>
        <taxon>Sordariomycetidae</taxon>
        <taxon>Sordariales</taxon>
        <taxon>Schizotheciaceae</taxon>
        <taxon>Echria</taxon>
    </lineage>
</organism>
<protein>
    <recommendedName>
        <fullName evidence="4">Secreted protein</fullName>
    </recommendedName>
</protein>
<feature type="signal peptide" evidence="1">
    <location>
        <begin position="1"/>
        <end position="20"/>
    </location>
</feature>
<evidence type="ECO:0000313" key="3">
    <source>
        <dbReference type="Proteomes" id="UP001239445"/>
    </source>
</evidence>
<evidence type="ECO:0008006" key="4">
    <source>
        <dbReference type="Google" id="ProtNLM"/>
    </source>
</evidence>
<dbReference type="AlphaFoldDB" id="A0AAJ0BM17"/>
<keyword evidence="1" id="KW-0732">Signal</keyword>
<evidence type="ECO:0000313" key="2">
    <source>
        <dbReference type="EMBL" id="KAK1760681.1"/>
    </source>
</evidence>
<accession>A0AAJ0BM17</accession>
<dbReference type="Proteomes" id="UP001239445">
    <property type="component" value="Unassembled WGS sequence"/>
</dbReference>
<gene>
    <name evidence="2" type="ORF">QBC47DRAFT_12020</name>
</gene>
<comment type="caution">
    <text evidence="2">The sequence shown here is derived from an EMBL/GenBank/DDBJ whole genome shotgun (WGS) entry which is preliminary data.</text>
</comment>
<feature type="chain" id="PRO_5042595763" description="Secreted protein" evidence="1">
    <location>
        <begin position="21"/>
        <end position="92"/>
    </location>
</feature>
<keyword evidence="3" id="KW-1185">Reference proteome</keyword>
<evidence type="ECO:0000256" key="1">
    <source>
        <dbReference type="SAM" id="SignalP"/>
    </source>
</evidence>
<proteinExistence type="predicted"/>
<reference evidence="2" key="1">
    <citation type="submission" date="2023-06" db="EMBL/GenBank/DDBJ databases">
        <title>Genome-scale phylogeny and comparative genomics of the fungal order Sordariales.</title>
        <authorList>
            <consortium name="Lawrence Berkeley National Laboratory"/>
            <person name="Hensen N."/>
            <person name="Bonometti L."/>
            <person name="Westerberg I."/>
            <person name="Brannstrom I.O."/>
            <person name="Guillou S."/>
            <person name="Cros-Aarteil S."/>
            <person name="Calhoun S."/>
            <person name="Haridas S."/>
            <person name="Kuo A."/>
            <person name="Mondo S."/>
            <person name="Pangilinan J."/>
            <person name="Riley R."/>
            <person name="Labutti K."/>
            <person name="Andreopoulos B."/>
            <person name="Lipzen A."/>
            <person name="Chen C."/>
            <person name="Yanf M."/>
            <person name="Daum C."/>
            <person name="Ng V."/>
            <person name="Clum A."/>
            <person name="Steindorff A."/>
            <person name="Ohm R."/>
            <person name="Martin F."/>
            <person name="Silar P."/>
            <person name="Natvig D."/>
            <person name="Lalanne C."/>
            <person name="Gautier V."/>
            <person name="Ament-Velasquez S.L."/>
            <person name="Kruys A."/>
            <person name="Hutchinson M.I."/>
            <person name="Powell A.J."/>
            <person name="Barry K."/>
            <person name="Miller A.N."/>
            <person name="Grigoriev I.V."/>
            <person name="Debuchy R."/>
            <person name="Gladieux P."/>
            <person name="Thoren M.H."/>
            <person name="Johannesson H."/>
        </authorList>
    </citation>
    <scope>NUCLEOTIDE SEQUENCE</scope>
    <source>
        <strain evidence="2">PSN4</strain>
    </source>
</reference>
<name>A0AAJ0BM17_9PEZI</name>